<evidence type="ECO:0000313" key="6">
    <source>
        <dbReference type="Proteomes" id="UP000242146"/>
    </source>
</evidence>
<feature type="compositionally biased region" description="Low complexity" evidence="3">
    <location>
        <begin position="204"/>
        <end position="219"/>
    </location>
</feature>
<protein>
    <recommendedName>
        <fullName evidence="4">HTH La-type RNA-binding domain-containing protein</fullName>
    </recommendedName>
</protein>
<feature type="region of interest" description="Disordered" evidence="3">
    <location>
        <begin position="735"/>
        <end position="758"/>
    </location>
</feature>
<gene>
    <name evidence="5" type="ORF">DM01DRAFT_1313057</name>
</gene>
<dbReference type="PANTHER" id="PTHR22792">
    <property type="entry name" value="LUPUS LA PROTEIN-RELATED"/>
    <property type="match status" value="1"/>
</dbReference>
<sequence length="758" mass="86501">MVSTSNASAPVEEPEKVTVETQIVPAPAPKVNPWQVNKSPKPSALLTEEETSSWPAPNEVQDIQSDKEELDKISLPKPKGRGTPYTPTITHSTPRVAGSSRSNTIGTKKPTARNKNRRNAPPQTIQKDKKESQLKTQKEFKEPKEVKEEQSRESKVSKEKKLPTSTAINAEKAPATPVPSGLPSLRPRDRSAYSHHQSRRSHRPSFQQQTQQRRYQNQSRPVYISEDMLKMYIVQQVEYYFSIDNLCRDIYLRSQMNDQGYIDFQVLANFNRIKGLSTDLNLIRNALTSSEVIEITDNMIRKREGWDLWLLPKQTTTDAKSNATDKVAVKKTALAAAACFHAAHTTPASSSKHSSELTNDQNEEDEDLFDFDDEWVDGSRPNTVKKYYLSDNDSEFDDEDEDEFDDDDLVARIMIVTQRKRDRTHSSFDRAKMNDEIADMINEGLYQYESGFSGYNKGGNEKVATVSKEAFDKQKDDTPTSNVTSAQPITQKAQAPRFYPVQPESLPTSAFYSGSLRASSASHIGGKIDHADVGWVLSDQAYHPADLAGSLSKSVEMGSSLDNMAHSIPHFQHPSHSLLRDKGFVQHKYYKYHARALKERKQLGVGHSQEMNTLFRFWSHFLRDHFSKRMYREFKKLAVEDANQNYRYGLECIFRFYSYGLEKRFRKDTFEDFQELTLMDVEHGHLYGLEKFWAYLHYRKDSKKTKQCKIDARLTELLAQYTSINDFKNAQPLKKDADAPYKVPNHGKPRGSISGSLA</sequence>
<dbReference type="SMART" id="SM00684">
    <property type="entry name" value="DM15"/>
    <property type="match status" value="3"/>
</dbReference>
<feature type="region of interest" description="Disordered" evidence="3">
    <location>
        <begin position="471"/>
        <end position="497"/>
    </location>
</feature>
<evidence type="ECO:0000313" key="5">
    <source>
        <dbReference type="EMBL" id="ORX43319.1"/>
    </source>
</evidence>
<reference evidence="5 6" key="1">
    <citation type="submission" date="2016-07" db="EMBL/GenBank/DDBJ databases">
        <title>Pervasive Adenine N6-methylation of Active Genes in Fungi.</title>
        <authorList>
            <consortium name="DOE Joint Genome Institute"/>
            <person name="Mondo S.J."/>
            <person name="Dannebaum R.O."/>
            <person name="Kuo R.C."/>
            <person name="Labutti K."/>
            <person name="Haridas S."/>
            <person name="Kuo A."/>
            <person name="Salamov A."/>
            <person name="Ahrendt S.R."/>
            <person name="Lipzen A."/>
            <person name="Sullivan W."/>
            <person name="Andreopoulos W.B."/>
            <person name="Clum A."/>
            <person name="Lindquist E."/>
            <person name="Daum C."/>
            <person name="Ramamoorthy G.K."/>
            <person name="Gryganskyi A."/>
            <person name="Culley D."/>
            <person name="Magnuson J.K."/>
            <person name="James T.Y."/>
            <person name="O'Malley M.A."/>
            <person name="Stajich J.E."/>
            <person name="Spatafora J.W."/>
            <person name="Visel A."/>
            <person name="Grigoriev I.V."/>
        </authorList>
    </citation>
    <scope>NUCLEOTIDE SEQUENCE [LARGE SCALE GENOMIC DNA]</scope>
    <source>
        <strain evidence="5 6">NRRL 3301</strain>
    </source>
</reference>
<name>A0A1X2G2Y4_9FUNG</name>
<dbReference type="SUPFAM" id="SSF46785">
    <property type="entry name" value="Winged helix' DNA-binding domain"/>
    <property type="match status" value="1"/>
</dbReference>
<dbReference type="AlphaFoldDB" id="A0A1X2G2Y4"/>
<dbReference type="STRING" id="101127.A0A1X2G2Y4"/>
<dbReference type="OrthoDB" id="340227at2759"/>
<evidence type="ECO:0000259" key="4">
    <source>
        <dbReference type="PROSITE" id="PS50961"/>
    </source>
</evidence>
<proteinExistence type="predicted"/>
<dbReference type="PANTHER" id="PTHR22792:SF132">
    <property type="entry name" value="LA-RELATED PROTEIN 1"/>
    <property type="match status" value="1"/>
</dbReference>
<dbReference type="Pfam" id="PF21071">
    <property type="entry name" value="LARP1_HEAT"/>
    <property type="match status" value="1"/>
</dbReference>
<dbReference type="GO" id="GO:0000339">
    <property type="term" value="F:RNA cap binding"/>
    <property type="evidence" value="ECO:0007669"/>
    <property type="project" value="InterPro"/>
</dbReference>
<dbReference type="GO" id="GO:0048255">
    <property type="term" value="P:mRNA stabilization"/>
    <property type="evidence" value="ECO:0007669"/>
    <property type="project" value="InterPro"/>
</dbReference>
<evidence type="ECO:0000256" key="1">
    <source>
        <dbReference type="ARBA" id="ARBA00022884"/>
    </source>
</evidence>
<dbReference type="Proteomes" id="UP000242146">
    <property type="component" value="Unassembled WGS sequence"/>
</dbReference>
<dbReference type="InterPro" id="IPR045180">
    <property type="entry name" value="La_dom_prot"/>
</dbReference>
<dbReference type="Pfam" id="PF05383">
    <property type="entry name" value="La"/>
    <property type="match status" value="1"/>
</dbReference>
<dbReference type="GO" id="GO:0005737">
    <property type="term" value="C:cytoplasm"/>
    <property type="evidence" value="ECO:0007669"/>
    <property type="project" value="UniProtKB-ARBA"/>
</dbReference>
<feature type="compositionally biased region" description="Polar residues" evidence="3">
    <location>
        <begin position="85"/>
        <end position="106"/>
    </location>
</feature>
<comment type="caution">
    <text evidence="5">The sequence shown here is derived from an EMBL/GenBank/DDBJ whole genome shotgun (WGS) entry which is preliminary data.</text>
</comment>
<dbReference type="EMBL" id="MCGT01000056">
    <property type="protein sequence ID" value="ORX43319.1"/>
    <property type="molecule type" value="Genomic_DNA"/>
</dbReference>
<keyword evidence="6" id="KW-1185">Reference proteome</keyword>
<dbReference type="Gene3D" id="1.10.10.10">
    <property type="entry name" value="Winged helix-like DNA-binding domain superfamily/Winged helix DNA-binding domain"/>
    <property type="match status" value="1"/>
</dbReference>
<feature type="compositionally biased region" description="Basic and acidic residues" evidence="3">
    <location>
        <begin position="64"/>
        <end position="74"/>
    </location>
</feature>
<dbReference type="InterPro" id="IPR006630">
    <property type="entry name" value="La_HTH"/>
</dbReference>
<feature type="region of interest" description="Disordered" evidence="3">
    <location>
        <begin position="25"/>
        <end position="219"/>
    </location>
</feature>
<dbReference type="SMART" id="SM00715">
    <property type="entry name" value="LA"/>
    <property type="match status" value="1"/>
</dbReference>
<evidence type="ECO:0000256" key="3">
    <source>
        <dbReference type="SAM" id="MobiDB-lite"/>
    </source>
</evidence>
<dbReference type="InterPro" id="IPR006607">
    <property type="entry name" value="DM15"/>
</dbReference>
<feature type="compositionally biased region" description="Polar residues" evidence="3">
    <location>
        <begin position="479"/>
        <end position="493"/>
    </location>
</feature>
<accession>A0A1X2G2Y4</accession>
<dbReference type="CDD" id="cd07323">
    <property type="entry name" value="LAM"/>
    <property type="match status" value="1"/>
</dbReference>
<keyword evidence="1 2" id="KW-0694">RNA-binding</keyword>
<feature type="compositionally biased region" description="Basic and acidic residues" evidence="3">
    <location>
        <begin position="126"/>
        <end position="162"/>
    </location>
</feature>
<feature type="region of interest" description="Disordered" evidence="3">
    <location>
        <begin position="1"/>
        <end position="20"/>
    </location>
</feature>
<organism evidence="5 6">
    <name type="scientific">Hesseltinella vesiculosa</name>
    <dbReference type="NCBI Taxonomy" id="101127"/>
    <lineage>
        <taxon>Eukaryota</taxon>
        <taxon>Fungi</taxon>
        <taxon>Fungi incertae sedis</taxon>
        <taxon>Mucoromycota</taxon>
        <taxon>Mucoromycotina</taxon>
        <taxon>Mucoromycetes</taxon>
        <taxon>Mucorales</taxon>
        <taxon>Cunninghamellaceae</taxon>
        <taxon>Hesseltinella</taxon>
    </lineage>
</organism>
<evidence type="ECO:0000256" key="2">
    <source>
        <dbReference type="PROSITE-ProRule" id="PRU00332"/>
    </source>
</evidence>
<dbReference type="InterPro" id="IPR036390">
    <property type="entry name" value="WH_DNA-bd_sf"/>
</dbReference>
<feature type="domain" description="HTH La-type RNA-binding" evidence="4">
    <location>
        <begin position="223"/>
        <end position="312"/>
    </location>
</feature>
<dbReference type="PROSITE" id="PS50961">
    <property type="entry name" value="HTH_LA"/>
    <property type="match status" value="1"/>
</dbReference>
<dbReference type="InterPro" id="IPR036388">
    <property type="entry name" value="WH-like_DNA-bd_sf"/>
</dbReference>